<organism evidence="2 3">
    <name type="scientific">Plantactinospora endophytica</name>
    <dbReference type="NCBI Taxonomy" id="673535"/>
    <lineage>
        <taxon>Bacteria</taxon>
        <taxon>Bacillati</taxon>
        <taxon>Actinomycetota</taxon>
        <taxon>Actinomycetes</taxon>
        <taxon>Micromonosporales</taxon>
        <taxon>Micromonosporaceae</taxon>
        <taxon>Plantactinospora</taxon>
    </lineage>
</organism>
<proteinExistence type="predicted"/>
<dbReference type="SUPFAM" id="SSF47336">
    <property type="entry name" value="ACP-like"/>
    <property type="match status" value="1"/>
</dbReference>
<dbReference type="InterPro" id="IPR009081">
    <property type="entry name" value="PP-bd_ACP"/>
</dbReference>
<comment type="caution">
    <text evidence="2">The sequence shown here is derived from an EMBL/GenBank/DDBJ whole genome shotgun (WGS) entry which is preliminary data.</text>
</comment>
<name>A0ABQ4DXH2_9ACTN</name>
<dbReference type="Proteomes" id="UP000646749">
    <property type="component" value="Unassembled WGS sequence"/>
</dbReference>
<evidence type="ECO:0000313" key="3">
    <source>
        <dbReference type="Proteomes" id="UP000646749"/>
    </source>
</evidence>
<evidence type="ECO:0000313" key="2">
    <source>
        <dbReference type="EMBL" id="GIG87140.1"/>
    </source>
</evidence>
<protein>
    <recommendedName>
        <fullName evidence="1">Carrier domain-containing protein</fullName>
    </recommendedName>
</protein>
<sequence length="86" mass="9319">MAQRGVVSAAVLRDLAAEIFEVNPDEITEGAAFYEDLGIDSVQKVEFVVRIERQLGVRLTDEEAAGLQDFGDTLAVLRDRGISVGP</sequence>
<dbReference type="PROSITE" id="PS50075">
    <property type="entry name" value="CARRIER"/>
    <property type="match status" value="1"/>
</dbReference>
<feature type="domain" description="Carrier" evidence="1">
    <location>
        <begin position="6"/>
        <end position="81"/>
    </location>
</feature>
<reference evidence="2 3" key="1">
    <citation type="submission" date="2021-01" db="EMBL/GenBank/DDBJ databases">
        <title>Whole genome shotgun sequence of Plantactinospora endophytica NBRC 110450.</title>
        <authorList>
            <person name="Komaki H."/>
            <person name="Tamura T."/>
        </authorList>
    </citation>
    <scope>NUCLEOTIDE SEQUENCE [LARGE SCALE GENOMIC DNA]</scope>
    <source>
        <strain evidence="2 3">NBRC 110450</strain>
    </source>
</reference>
<keyword evidence="3" id="KW-1185">Reference proteome</keyword>
<dbReference type="EMBL" id="BONW01000008">
    <property type="protein sequence ID" value="GIG87140.1"/>
    <property type="molecule type" value="Genomic_DNA"/>
</dbReference>
<accession>A0ABQ4DXH2</accession>
<evidence type="ECO:0000259" key="1">
    <source>
        <dbReference type="PROSITE" id="PS50075"/>
    </source>
</evidence>
<dbReference type="InterPro" id="IPR036736">
    <property type="entry name" value="ACP-like_sf"/>
</dbReference>
<gene>
    <name evidence="2" type="ORF">Pen02_20760</name>
</gene>
<dbReference type="RefSeq" id="WP_203865718.1">
    <property type="nucleotide sequence ID" value="NZ_BONW01000008.1"/>
</dbReference>
<dbReference type="Gene3D" id="1.10.1200.10">
    <property type="entry name" value="ACP-like"/>
    <property type="match status" value="1"/>
</dbReference>
<dbReference type="Pfam" id="PF00550">
    <property type="entry name" value="PP-binding"/>
    <property type="match status" value="1"/>
</dbReference>